<name>A0A7G6SNS9_9HYPH</name>
<reference evidence="1" key="1">
    <citation type="journal article" date="2020" name="Mol. Plant Microbe Interact.">
        <title>Complete genome sequences of four natural Pseudomonas isolates that catabolize a wide range of aromatic compounds relevant to lignin valorization.</title>
        <authorList>
            <person name="Hatmaker E.A."/>
            <person name="Presle G."/>
            <person name="Cannon O."/>
            <person name="Guss A.M."/>
            <person name="Elkins J.G."/>
        </authorList>
    </citation>
    <scope>NUCLEOTIDE SEQUENCE</scope>
    <source>
        <strain evidence="1">583</strain>
    </source>
</reference>
<accession>A0A7G6SNS9</accession>
<proteinExistence type="predicted"/>
<dbReference type="AlphaFoldDB" id="A0A7G6SNS9"/>
<dbReference type="RefSeq" id="WP_183462160.1">
    <property type="nucleotide sequence ID" value="NZ_CP050296.1"/>
</dbReference>
<dbReference type="InterPro" id="IPR037165">
    <property type="entry name" value="AldOxase/xan_DH_Mopterin-bd_sf"/>
</dbReference>
<evidence type="ECO:0000313" key="2">
    <source>
        <dbReference type="Proteomes" id="UP000515465"/>
    </source>
</evidence>
<protein>
    <submittedName>
        <fullName evidence="1">Uncharacterized protein</fullName>
    </submittedName>
</protein>
<dbReference type="EMBL" id="CP050296">
    <property type="protein sequence ID" value="QND56161.1"/>
    <property type="molecule type" value="Genomic_DNA"/>
</dbReference>
<evidence type="ECO:0000313" key="1">
    <source>
        <dbReference type="EMBL" id="QND56161.1"/>
    </source>
</evidence>
<sequence>MCWGPNLRQSALFRTVRDNLAGPAANRVGGDFGRRLVKDYACEAAAIAKRVNAPRRHSATPATGERVRRLPLRDLEYSLAV</sequence>
<dbReference type="SUPFAM" id="SSF56003">
    <property type="entry name" value="Molybdenum cofactor-binding domain"/>
    <property type="match status" value="1"/>
</dbReference>
<gene>
    <name evidence="1" type="ORF">HB778_05580</name>
</gene>
<dbReference type="Proteomes" id="UP000515465">
    <property type="component" value="Chromosome"/>
</dbReference>
<dbReference type="GO" id="GO:0016491">
    <property type="term" value="F:oxidoreductase activity"/>
    <property type="evidence" value="ECO:0007669"/>
    <property type="project" value="InterPro"/>
</dbReference>
<organism evidence="1 2">
    <name type="scientific">Mesorhizobium huakuii</name>
    <dbReference type="NCBI Taxonomy" id="28104"/>
    <lineage>
        <taxon>Bacteria</taxon>
        <taxon>Pseudomonadati</taxon>
        <taxon>Pseudomonadota</taxon>
        <taxon>Alphaproteobacteria</taxon>
        <taxon>Hyphomicrobiales</taxon>
        <taxon>Phyllobacteriaceae</taxon>
        <taxon>Mesorhizobium</taxon>
    </lineage>
</organism>